<accession>F8X3N2</accession>
<dbReference type="AlphaFoldDB" id="F8X3N2"/>
<evidence type="ECO:0000259" key="1">
    <source>
        <dbReference type="Pfam" id="PF18753"/>
    </source>
</evidence>
<protein>
    <recommendedName>
        <fullName evidence="1">Nucleotide modification associated domain-containing protein</fullName>
    </recommendedName>
</protein>
<dbReference type="RefSeq" id="WP_006844206.1">
    <property type="nucleotide sequence ID" value="NZ_AQWJ01000008.1"/>
</dbReference>
<name>F8X3N2_9BACT</name>
<gene>
    <name evidence="2" type="ORF">HMPREF9456_02841</name>
</gene>
<reference evidence="2 3" key="1">
    <citation type="submission" date="2011-04" db="EMBL/GenBank/DDBJ databases">
        <title>The Genome Sequence of Dysgonomonas mossii DSM 22836.</title>
        <authorList>
            <consortium name="The Broad Institute Genome Sequencing Platform"/>
            <person name="Earl A."/>
            <person name="Ward D."/>
            <person name="Feldgarden M."/>
            <person name="Gevers D."/>
            <person name="Pudlo N."/>
            <person name="Martens E."/>
            <person name="Allen-Vercoe E."/>
            <person name="Young S.K."/>
            <person name="Zeng Q."/>
            <person name="Gargeya S."/>
            <person name="Fitzgerald M."/>
            <person name="Haas B."/>
            <person name="Abouelleil A."/>
            <person name="Alvarado L."/>
            <person name="Arachchi H.M."/>
            <person name="Berlin A."/>
            <person name="Brown A."/>
            <person name="Chapman S.B."/>
            <person name="Chen Z."/>
            <person name="Dunbar C."/>
            <person name="Freedman E."/>
            <person name="Gearin G."/>
            <person name="Gellesch M."/>
            <person name="Goldberg J."/>
            <person name="Griggs A."/>
            <person name="Gujja S."/>
            <person name="Heiman D."/>
            <person name="Howarth C."/>
            <person name="Larson L."/>
            <person name="Lui A."/>
            <person name="MacDonald P.J.P."/>
            <person name="Mehta T."/>
            <person name="Montmayeur A."/>
            <person name="Murphy C."/>
            <person name="Neiman D."/>
            <person name="Pearson M."/>
            <person name="Priest M."/>
            <person name="Roberts A."/>
            <person name="Saif S."/>
            <person name="Shea T."/>
            <person name="Shenoy N."/>
            <person name="Sisk P."/>
            <person name="Stolte C."/>
            <person name="Sykes S."/>
            <person name="Yandava C."/>
            <person name="Wortman J."/>
            <person name="Nusbaum C."/>
            <person name="Birren B."/>
        </authorList>
    </citation>
    <scope>NUCLEOTIDE SEQUENCE [LARGE SCALE GENOMIC DNA]</scope>
    <source>
        <strain evidence="2 3">DSM 22836</strain>
    </source>
</reference>
<dbReference type="HOGENOM" id="CLU_108029_0_0_10"/>
<dbReference type="GeneID" id="78083459"/>
<dbReference type="EMBL" id="ADLW01000015">
    <property type="protein sequence ID" value="EGK05342.1"/>
    <property type="molecule type" value="Genomic_DNA"/>
</dbReference>
<sequence length="231" mass="26527">METIYSYVLRTDDGAAPNPLWGICTLTICKPVIRRTAKVGDWVIGVGSANVEVSKRKFKSYSNKLVYAMRITDIKPLAEYDAYCREHIPNKIPQWDKGDWQSRVGDCIYDFSNGDNPTLRKGVHNEDCRGTDLRGCNALLSDCFYYFGKESKEIPSHLHEIIKKNRGHKKIMNPKIISDFEAWINQFEQNRLYDDPLNAWSYMGEVSDEDIARCSKICANDDIAEDEEIIN</sequence>
<dbReference type="Proteomes" id="UP000006420">
    <property type="component" value="Unassembled WGS sequence"/>
</dbReference>
<organism evidence="2 3">
    <name type="scientific">Dysgonomonas mossii DSM 22836</name>
    <dbReference type="NCBI Taxonomy" id="742767"/>
    <lineage>
        <taxon>Bacteria</taxon>
        <taxon>Pseudomonadati</taxon>
        <taxon>Bacteroidota</taxon>
        <taxon>Bacteroidia</taxon>
        <taxon>Bacteroidales</taxon>
        <taxon>Dysgonomonadaceae</taxon>
        <taxon>Dysgonomonas</taxon>
    </lineage>
</organism>
<evidence type="ECO:0000313" key="2">
    <source>
        <dbReference type="EMBL" id="EGK05342.1"/>
    </source>
</evidence>
<dbReference type="InterPro" id="IPR041180">
    <property type="entry name" value="Nmad2"/>
</dbReference>
<feature type="domain" description="Nucleotide modification associated" evidence="1">
    <location>
        <begin position="1"/>
        <end position="200"/>
    </location>
</feature>
<comment type="caution">
    <text evidence="2">The sequence shown here is derived from an EMBL/GenBank/DDBJ whole genome shotgun (WGS) entry which is preliminary data.</text>
</comment>
<keyword evidence="3" id="KW-1185">Reference proteome</keyword>
<dbReference type="OrthoDB" id="2080678at2"/>
<dbReference type="Pfam" id="PF18753">
    <property type="entry name" value="Nmad2"/>
    <property type="match status" value="1"/>
</dbReference>
<dbReference type="STRING" id="742767.HMPREF9456_02841"/>
<dbReference type="eggNOG" id="ENOG502Z8HI">
    <property type="taxonomic scope" value="Bacteria"/>
</dbReference>
<evidence type="ECO:0000313" key="3">
    <source>
        <dbReference type="Proteomes" id="UP000006420"/>
    </source>
</evidence>
<proteinExistence type="predicted"/>